<name>A0ABN8B4T3_CHISP</name>
<gene>
    <name evidence="2" type="ORF">CHILSU_LOCUS4440</name>
</gene>
<dbReference type="PANTHER" id="PTHR11257">
    <property type="entry name" value="CHEMOSENSORY PROTEIN-RELATED"/>
    <property type="match status" value="1"/>
</dbReference>
<reference evidence="2" key="1">
    <citation type="submission" date="2021-12" db="EMBL/GenBank/DDBJ databases">
        <authorList>
            <person name="King R."/>
        </authorList>
    </citation>
    <scope>NUCLEOTIDE SEQUENCE</scope>
</reference>
<protein>
    <recommendedName>
        <fullName evidence="4">Chemosensory protein</fullName>
    </recommendedName>
</protein>
<evidence type="ECO:0008006" key="4">
    <source>
        <dbReference type="Google" id="ProtNLM"/>
    </source>
</evidence>
<evidence type="ECO:0000313" key="2">
    <source>
        <dbReference type="EMBL" id="CAH0401221.1"/>
    </source>
</evidence>
<keyword evidence="3" id="KW-1185">Reference proteome</keyword>
<dbReference type="SUPFAM" id="SSF100910">
    <property type="entry name" value="Chemosensory protein Csp2"/>
    <property type="match status" value="1"/>
</dbReference>
<dbReference type="EMBL" id="OU963912">
    <property type="protein sequence ID" value="CAH0401221.1"/>
    <property type="molecule type" value="Genomic_DNA"/>
</dbReference>
<feature type="chain" id="PRO_5045036621" description="Chemosensory protein" evidence="1">
    <location>
        <begin position="25"/>
        <end position="129"/>
    </location>
</feature>
<sequence length="129" mass="14992">MHRERFVTMAIFVMLASVAQQVMCYDEKYDKMEVDKIIANDELFNSYLNCWLDKGPCDKENAAEMKTLMPEVISTACGKCTPVQKKNIKKLIQGLTTKQRAHQLKELMLKYDPKREYFANFAKFLLGPE</sequence>
<proteinExistence type="predicted"/>
<dbReference type="InterPro" id="IPR036682">
    <property type="entry name" value="OS_D_A10/PebIII_sf"/>
</dbReference>
<dbReference type="Pfam" id="PF03392">
    <property type="entry name" value="OS-D"/>
    <property type="match status" value="1"/>
</dbReference>
<organism evidence="2 3">
    <name type="scientific">Chilo suppressalis</name>
    <name type="common">Asiatic rice borer moth</name>
    <dbReference type="NCBI Taxonomy" id="168631"/>
    <lineage>
        <taxon>Eukaryota</taxon>
        <taxon>Metazoa</taxon>
        <taxon>Ecdysozoa</taxon>
        <taxon>Arthropoda</taxon>
        <taxon>Hexapoda</taxon>
        <taxon>Insecta</taxon>
        <taxon>Pterygota</taxon>
        <taxon>Neoptera</taxon>
        <taxon>Endopterygota</taxon>
        <taxon>Lepidoptera</taxon>
        <taxon>Glossata</taxon>
        <taxon>Ditrysia</taxon>
        <taxon>Pyraloidea</taxon>
        <taxon>Crambidae</taxon>
        <taxon>Crambinae</taxon>
        <taxon>Chilo</taxon>
    </lineage>
</organism>
<evidence type="ECO:0000256" key="1">
    <source>
        <dbReference type="SAM" id="SignalP"/>
    </source>
</evidence>
<keyword evidence="1" id="KW-0732">Signal</keyword>
<feature type="signal peptide" evidence="1">
    <location>
        <begin position="1"/>
        <end position="24"/>
    </location>
</feature>
<dbReference type="PANTHER" id="PTHR11257:SF13">
    <property type="entry name" value="GEO07322P1"/>
    <property type="match status" value="1"/>
</dbReference>
<dbReference type="Proteomes" id="UP001153292">
    <property type="component" value="Chromosome 19"/>
</dbReference>
<dbReference type="InterPro" id="IPR005055">
    <property type="entry name" value="A10/PebIII"/>
</dbReference>
<dbReference type="Gene3D" id="1.10.2080.10">
    <property type="entry name" value="Insect odorant-binding protein A10/Ejaculatory bulb-specific protein 3"/>
    <property type="match status" value="1"/>
</dbReference>
<accession>A0ABN8B4T3</accession>
<evidence type="ECO:0000313" key="3">
    <source>
        <dbReference type="Proteomes" id="UP001153292"/>
    </source>
</evidence>